<evidence type="ECO:0000256" key="7">
    <source>
        <dbReference type="ARBA" id="ARBA00038394"/>
    </source>
</evidence>
<dbReference type="PANTHER" id="PTHR19877:SF1">
    <property type="entry name" value="EUKARYOTIC TRANSLATION INITIATION FACTOR 3 SUBUNIT I"/>
    <property type="match status" value="1"/>
</dbReference>
<feature type="repeat" description="WD" evidence="9">
    <location>
        <begin position="49"/>
        <end position="90"/>
    </location>
</feature>
<dbReference type="AlphaFoldDB" id="A0A7S4FNR5"/>
<dbReference type="GO" id="GO:0071541">
    <property type="term" value="C:eukaryotic translation initiation factor 3 complex, eIF3m"/>
    <property type="evidence" value="ECO:0007669"/>
    <property type="project" value="TreeGrafter"/>
</dbReference>
<keyword evidence="1 8" id="KW-0963">Cytoplasm</keyword>
<protein>
    <recommendedName>
        <fullName evidence="8">Eukaryotic translation initiation factor 3 subunit I</fullName>
        <shortName evidence="8">eIF3i</shortName>
    </recommendedName>
</protein>
<feature type="repeat" description="WD" evidence="9">
    <location>
        <begin position="288"/>
        <end position="319"/>
    </location>
</feature>
<comment type="subunit">
    <text evidence="8">Component of the eukaryotic translation initiation factor 3 (eIF-3) complex.</text>
</comment>
<keyword evidence="6" id="KW-0689">Ribosomal protein</keyword>
<proteinExistence type="inferred from homology"/>
<dbReference type="HAMAP" id="MF_03008">
    <property type="entry name" value="eIF3i"/>
    <property type="match status" value="1"/>
</dbReference>
<dbReference type="Gene3D" id="2.130.10.10">
    <property type="entry name" value="YVTN repeat-like/Quinoprotein amine dehydrogenase"/>
    <property type="match status" value="1"/>
</dbReference>
<evidence type="ECO:0000256" key="8">
    <source>
        <dbReference type="HAMAP-Rule" id="MF_03008"/>
    </source>
</evidence>
<evidence type="ECO:0000313" key="10">
    <source>
        <dbReference type="EMBL" id="CAE0804605.1"/>
    </source>
</evidence>
<comment type="similarity">
    <text evidence="8">Belongs to the eIF-3 subunit I family.</text>
</comment>
<gene>
    <name evidence="10" type="ORF">EGYM00163_LOCUS15729</name>
</gene>
<dbReference type="InterPro" id="IPR001680">
    <property type="entry name" value="WD40_rpt"/>
</dbReference>
<dbReference type="PROSITE" id="PS50082">
    <property type="entry name" value="WD_REPEATS_2"/>
    <property type="match status" value="3"/>
</dbReference>
<keyword evidence="4" id="KW-0677">Repeat</keyword>
<dbReference type="InterPro" id="IPR019775">
    <property type="entry name" value="WD40_repeat_CS"/>
</dbReference>
<keyword evidence="2 8" id="KW-0396">Initiation factor</keyword>
<dbReference type="GO" id="GO:0033290">
    <property type="term" value="C:eukaryotic 48S preinitiation complex"/>
    <property type="evidence" value="ECO:0007669"/>
    <property type="project" value="UniProtKB-UniRule"/>
</dbReference>
<evidence type="ECO:0000256" key="2">
    <source>
        <dbReference type="ARBA" id="ARBA00022540"/>
    </source>
</evidence>
<dbReference type="GO" id="GO:0003723">
    <property type="term" value="F:RNA binding"/>
    <property type="evidence" value="ECO:0007669"/>
    <property type="project" value="TreeGrafter"/>
</dbReference>
<organism evidence="10">
    <name type="scientific">Eutreptiella gymnastica</name>
    <dbReference type="NCBI Taxonomy" id="73025"/>
    <lineage>
        <taxon>Eukaryota</taxon>
        <taxon>Discoba</taxon>
        <taxon>Euglenozoa</taxon>
        <taxon>Euglenida</taxon>
        <taxon>Spirocuta</taxon>
        <taxon>Euglenophyceae</taxon>
        <taxon>Eutreptiales</taxon>
        <taxon>Eutreptiaceae</taxon>
        <taxon>Eutreptiella</taxon>
    </lineage>
</organism>
<evidence type="ECO:0000256" key="1">
    <source>
        <dbReference type="ARBA" id="ARBA00022490"/>
    </source>
</evidence>
<keyword evidence="5 8" id="KW-0648">Protein biosynthesis</keyword>
<name>A0A7S4FNR5_9EUGL</name>
<evidence type="ECO:0000256" key="6">
    <source>
        <dbReference type="ARBA" id="ARBA00022980"/>
    </source>
</evidence>
<sequence length="335" mass="36964">MIRPIALHGHTRSVTRVKFNKDGDLLFSSAKDNSPTVWNAQTGERLGTYEGHNGAIWDIDVNFTSTLVATAGADQCAKLWDMKNGQCLATLPHDTPVRVVAFSHGDSMLLTVTDTSFGATPAIHIFNLPGTTPDVIRDARTEYRPMFSHKVPEKITFAHWGPTNETVYFSSEDGTIVILDIQKGKEIVFASPHKTEIKRFSVDKDFTTVLTASLDQTGKLLCARTLKTLKTYETDKPVNDSAIMPSMYPIIMLGGGQDAQSVTNSSQRANKFETRFFHKIFFEELGSVSGHFGPVNSIDVSPDGKAWASGGEDGFVKLYHFDEEFHKNAAKLSQV</sequence>
<evidence type="ECO:0000256" key="9">
    <source>
        <dbReference type="PROSITE-ProRule" id="PRU00221"/>
    </source>
</evidence>
<evidence type="ECO:0000256" key="4">
    <source>
        <dbReference type="ARBA" id="ARBA00022737"/>
    </source>
</evidence>
<dbReference type="GO" id="GO:0016282">
    <property type="term" value="C:eukaryotic 43S preinitiation complex"/>
    <property type="evidence" value="ECO:0007669"/>
    <property type="project" value="UniProtKB-UniRule"/>
</dbReference>
<reference evidence="10" key="1">
    <citation type="submission" date="2021-01" db="EMBL/GenBank/DDBJ databases">
        <authorList>
            <person name="Corre E."/>
            <person name="Pelletier E."/>
            <person name="Niang G."/>
            <person name="Scheremetjew M."/>
            <person name="Finn R."/>
            <person name="Kale V."/>
            <person name="Holt S."/>
            <person name="Cochrane G."/>
            <person name="Meng A."/>
            <person name="Brown T."/>
            <person name="Cohen L."/>
        </authorList>
    </citation>
    <scope>NUCLEOTIDE SEQUENCE</scope>
    <source>
        <strain evidence="10">CCMP1594</strain>
    </source>
</reference>
<keyword evidence="3 9" id="KW-0853">WD repeat</keyword>
<dbReference type="GO" id="GO:0005840">
    <property type="term" value="C:ribosome"/>
    <property type="evidence" value="ECO:0007669"/>
    <property type="project" value="UniProtKB-KW"/>
</dbReference>
<accession>A0A7S4FNR5</accession>
<dbReference type="EMBL" id="HBJA01045298">
    <property type="protein sequence ID" value="CAE0804605.1"/>
    <property type="molecule type" value="Transcribed_RNA"/>
</dbReference>
<dbReference type="PANTHER" id="PTHR19877">
    <property type="entry name" value="EUKARYOTIC TRANSLATION INITIATION FACTOR 3 SUBUNIT I"/>
    <property type="match status" value="1"/>
</dbReference>
<dbReference type="InterPro" id="IPR015943">
    <property type="entry name" value="WD40/YVTN_repeat-like_dom_sf"/>
</dbReference>
<feature type="repeat" description="WD" evidence="9">
    <location>
        <begin position="7"/>
        <end position="48"/>
    </location>
</feature>
<dbReference type="Pfam" id="PF24805">
    <property type="entry name" value="EIF3I"/>
    <property type="match status" value="1"/>
</dbReference>
<evidence type="ECO:0000256" key="5">
    <source>
        <dbReference type="ARBA" id="ARBA00022917"/>
    </source>
</evidence>
<dbReference type="GO" id="GO:0003743">
    <property type="term" value="F:translation initiation factor activity"/>
    <property type="evidence" value="ECO:0007669"/>
    <property type="project" value="UniProtKB-UniRule"/>
</dbReference>
<dbReference type="GO" id="GO:0001732">
    <property type="term" value="P:formation of cytoplasmic translation initiation complex"/>
    <property type="evidence" value="ECO:0007669"/>
    <property type="project" value="UniProtKB-UniRule"/>
</dbReference>
<comment type="function">
    <text evidence="8">Component of the eukaryotic translation initiation factor 3 (eIF-3) complex, which is involved in protein synthesis of a specialized repertoire of mRNAs and, together with other initiation factors, stimulates binding of mRNA and methionyl-tRNAi to the 40S ribosome. The eIF-3 complex specifically targets and initiates translation of a subset of mRNAs involved in cell proliferation.</text>
</comment>
<keyword evidence="6" id="KW-0687">Ribonucleoprotein</keyword>
<dbReference type="PROSITE" id="PS50294">
    <property type="entry name" value="WD_REPEATS_REGION"/>
    <property type="match status" value="3"/>
</dbReference>
<evidence type="ECO:0000256" key="3">
    <source>
        <dbReference type="ARBA" id="ARBA00022574"/>
    </source>
</evidence>
<comment type="similarity">
    <text evidence="7">Belongs to the WD repeat STRAP family.</text>
</comment>
<dbReference type="InterPro" id="IPR036322">
    <property type="entry name" value="WD40_repeat_dom_sf"/>
</dbReference>
<dbReference type="SMART" id="SM00320">
    <property type="entry name" value="WD40"/>
    <property type="match status" value="6"/>
</dbReference>
<dbReference type="CDD" id="cd00200">
    <property type="entry name" value="WD40"/>
    <property type="match status" value="1"/>
</dbReference>
<comment type="subcellular location">
    <subcellularLocation>
        <location evidence="8">Cytoplasm</location>
    </subcellularLocation>
</comment>
<dbReference type="InterPro" id="IPR027525">
    <property type="entry name" value="eIF3i"/>
</dbReference>
<dbReference type="PROSITE" id="PS00678">
    <property type="entry name" value="WD_REPEATS_1"/>
    <property type="match status" value="1"/>
</dbReference>
<dbReference type="SUPFAM" id="SSF50978">
    <property type="entry name" value="WD40 repeat-like"/>
    <property type="match status" value="1"/>
</dbReference>